<organism evidence="1 2">
    <name type="scientific">Segatella salivae</name>
    <dbReference type="NCBI Taxonomy" id="228604"/>
    <lineage>
        <taxon>Bacteria</taxon>
        <taxon>Pseudomonadati</taxon>
        <taxon>Bacteroidota</taxon>
        <taxon>Bacteroidia</taxon>
        <taxon>Bacteroidales</taxon>
        <taxon>Prevotellaceae</taxon>
        <taxon>Segatella</taxon>
    </lineage>
</organism>
<sequence length="400" mass="46806">MKRFLIPLLLCFPMILWGQKKTITQAKDYIKSGKNLNQAEKLLTDLLNDSSSRSNEKLWILLFEAQRKQYELGNEKLYLKEKYDTTALFLVGKRMFDTLEALDSLDRQPDSRGRVKLKHRARSAEALNLIRPNLFNGGAFFMKKQDFTRAFDLFDTYINTASKPMFEQLHYAQRDKRLPEAAYWASYCGYKLQNPQLTLRHTYLALKDSLHLPYMLQYLAETYKLEQDTARYVQTLKDGFQSYPKFPFFFPRLVDYYSHNGSYSEAMKTCNEALKIDSTSTLFHFAKSTLLLTMGQYKECFALSEQLIAENDTLADAYLNAGLALFDQAIELDKNRKTGGKKYNQVHDLFKKALPYLEKYRALAPDQKEKWALPLYTIYLNLNMGKQFDEIDKLMRGQKR</sequence>
<gene>
    <name evidence="1" type="ORF">KZY68_08150</name>
</gene>
<comment type="caution">
    <text evidence="1">The sequence shown here is derived from an EMBL/GenBank/DDBJ whole genome shotgun (WGS) entry which is preliminary data.</text>
</comment>
<reference evidence="1" key="1">
    <citation type="submission" date="2021-07" db="EMBL/GenBank/DDBJ databases">
        <title>Genomic diversity and antimicrobial resistance of Prevotella spp. isolated from chronic lung disease airways.</title>
        <authorList>
            <person name="Webb K.A."/>
            <person name="Olagoke O.S."/>
            <person name="Baird T."/>
            <person name="Neill J."/>
            <person name="Pham A."/>
            <person name="Wells T.J."/>
            <person name="Ramsay K.A."/>
            <person name="Bell S.C."/>
            <person name="Sarovich D.S."/>
            <person name="Price E.P."/>
        </authorList>
    </citation>
    <scope>NUCLEOTIDE SEQUENCE</scope>
    <source>
        <strain evidence="1">SCHI0047.S.3</strain>
    </source>
</reference>
<proteinExistence type="predicted"/>
<evidence type="ECO:0000313" key="2">
    <source>
        <dbReference type="Proteomes" id="UP001196873"/>
    </source>
</evidence>
<name>A0AAW4NMK5_9BACT</name>
<evidence type="ECO:0000313" key="1">
    <source>
        <dbReference type="EMBL" id="MBW4865975.1"/>
    </source>
</evidence>
<protein>
    <recommendedName>
        <fullName evidence="3">Tetratricopeptide repeat protein</fullName>
    </recommendedName>
</protein>
<dbReference type="AlphaFoldDB" id="A0AAW4NMK5"/>
<dbReference type="Proteomes" id="UP001196873">
    <property type="component" value="Unassembled WGS sequence"/>
</dbReference>
<evidence type="ECO:0008006" key="3">
    <source>
        <dbReference type="Google" id="ProtNLM"/>
    </source>
</evidence>
<dbReference type="RefSeq" id="WP_219427858.1">
    <property type="nucleotide sequence ID" value="NZ_JAHXRD010000011.1"/>
</dbReference>
<accession>A0AAW4NMK5</accession>
<dbReference type="EMBL" id="JAHXRF010000011">
    <property type="protein sequence ID" value="MBW4865975.1"/>
    <property type="molecule type" value="Genomic_DNA"/>
</dbReference>